<evidence type="ECO:0000313" key="2">
    <source>
        <dbReference type="Proteomes" id="UP000253744"/>
    </source>
</evidence>
<organism evidence="1 2">
    <name type="scientific">Deinococcus wulumuqiensis</name>
    <dbReference type="NCBI Taxonomy" id="980427"/>
    <lineage>
        <taxon>Bacteria</taxon>
        <taxon>Thermotogati</taxon>
        <taxon>Deinococcota</taxon>
        <taxon>Deinococci</taxon>
        <taxon>Deinococcales</taxon>
        <taxon>Deinococcaceae</taxon>
        <taxon>Deinococcus</taxon>
    </lineage>
</organism>
<name>A0A345IM45_9DEIO</name>
<dbReference type="Proteomes" id="UP000253744">
    <property type="component" value="Plasmid pDrdI"/>
</dbReference>
<geneLocation type="plasmid" evidence="2">
    <name>pdrdi</name>
</geneLocation>
<sequence>MPLARKLPSGFTLEKSYDRDCVAAFQMDLLALAGENAFPLLRPHEGESPLHHVLRCWSAPHEGLLSRADVNLSVTWQGYGFDHCVQFTFTAQQPSKQVVHLQHFRAACDAIHADLFGGLVDLLCFHADGYTPLFTAQDAQWVHEHLYFGEEYEVRLFEDYCEAHNLDAGETEPTETEVLKWAEEQGMHTPKKMRELLPDRLYRANEMTQPEVVKLLESSACDQLPHVAILRKVVDRLLRLPHEFRVGRSWAQSYEHFGHVTVLSTQALGESRVDPTVEAWEDYTGNYDLDEMSGYVESLQVLPLRNKQESDEIVRYLQLLPEVQQLMHTLWAHLDDHIRL</sequence>
<keyword evidence="1" id="KW-0614">Plasmid</keyword>
<evidence type="ECO:0000313" key="1">
    <source>
        <dbReference type="EMBL" id="AXH00768.1"/>
    </source>
</evidence>
<protein>
    <recommendedName>
        <fullName evidence="3">PRTRC system protein F</fullName>
    </recommendedName>
</protein>
<dbReference type="RefSeq" id="WP_114673424.1">
    <property type="nucleotide sequence ID" value="NZ_CP031163.1"/>
</dbReference>
<dbReference type="AlphaFoldDB" id="A0A345IM45"/>
<evidence type="ECO:0008006" key="3">
    <source>
        <dbReference type="Google" id="ProtNLM"/>
    </source>
</evidence>
<gene>
    <name evidence="1" type="ORF">DVJ83_16650</name>
</gene>
<proteinExistence type="predicted"/>
<dbReference type="EMBL" id="CP031163">
    <property type="protein sequence ID" value="AXH00768.1"/>
    <property type="molecule type" value="Genomic_DNA"/>
</dbReference>
<accession>A0A345IM45</accession>
<reference evidence="1 2" key="1">
    <citation type="submission" date="2018-07" db="EMBL/GenBank/DDBJ databases">
        <title>Complete Genome and Methylome Analysis of Deinococcus wulumuqiensis NEB 479.</title>
        <authorList>
            <person name="Fomenkov A."/>
            <person name="Luyten Y."/>
            <person name="Vincze T."/>
            <person name="Anton B.P."/>
            <person name="Clark T."/>
            <person name="Roberts R.J."/>
            <person name="Morgan R.D."/>
        </authorList>
    </citation>
    <scope>NUCLEOTIDE SEQUENCE [LARGE SCALE GENOMIC DNA]</scope>
    <source>
        <strain evidence="1 2">NEB 479</strain>
        <plasmid evidence="2">Plasmid pdrdi</plasmid>
    </source>
</reference>
<dbReference type="KEGG" id="dwu:DVJ83_16650"/>